<dbReference type="Gene3D" id="2.10.109.10">
    <property type="entry name" value="Umud Fragment, subunit A"/>
    <property type="match status" value="1"/>
</dbReference>
<feature type="active site" evidence="11">
    <location>
        <position position="43"/>
    </location>
</feature>
<feature type="signal peptide" evidence="13">
    <location>
        <begin position="1"/>
        <end position="29"/>
    </location>
</feature>
<evidence type="ECO:0000256" key="2">
    <source>
        <dbReference type="ARBA" id="ARBA00007066"/>
    </source>
</evidence>
<dbReference type="EMBL" id="LN483345">
    <property type="protein sequence ID" value="CDZ98392.1"/>
    <property type="molecule type" value="Genomic_DNA"/>
</dbReference>
<keyword evidence="13" id="KW-0732">Signal</keyword>
<dbReference type="InterPro" id="IPR000223">
    <property type="entry name" value="Pept_S26A_signal_pept_1"/>
</dbReference>
<organism evidence="15">
    <name type="scientific">Phaffia rhodozyma</name>
    <name type="common">Yeast</name>
    <name type="synonym">Xanthophyllomyces dendrorhous</name>
    <dbReference type="NCBI Taxonomy" id="264483"/>
    <lineage>
        <taxon>Eukaryota</taxon>
        <taxon>Fungi</taxon>
        <taxon>Dikarya</taxon>
        <taxon>Basidiomycota</taxon>
        <taxon>Agaricomycotina</taxon>
        <taxon>Tremellomycetes</taxon>
        <taxon>Cystofilobasidiales</taxon>
        <taxon>Mrakiaceae</taxon>
        <taxon>Phaffia</taxon>
    </lineage>
</organism>
<keyword evidence="5" id="KW-0812">Transmembrane</keyword>
<name>A0A0F7SMV0_PHARH</name>
<evidence type="ECO:0000256" key="4">
    <source>
        <dbReference type="ARBA" id="ARBA00022670"/>
    </source>
</evidence>
<feature type="domain" description="Peptidase S26" evidence="14">
    <location>
        <begin position="23"/>
        <end position="108"/>
    </location>
</feature>
<evidence type="ECO:0000256" key="6">
    <source>
        <dbReference type="ARBA" id="ARBA00022792"/>
    </source>
</evidence>
<dbReference type="InterPro" id="IPR036286">
    <property type="entry name" value="LexA/Signal_pep-like_sf"/>
</dbReference>
<dbReference type="InterPro" id="IPR019533">
    <property type="entry name" value="Peptidase_S26"/>
</dbReference>
<evidence type="ECO:0000256" key="9">
    <source>
        <dbReference type="ARBA" id="ARBA00023128"/>
    </source>
</evidence>
<dbReference type="Pfam" id="PF10502">
    <property type="entry name" value="Peptidase_S26"/>
    <property type="match status" value="2"/>
</dbReference>
<proteinExistence type="inferred from homology"/>
<keyword evidence="9" id="KW-0496">Mitochondrion</keyword>
<keyword evidence="10" id="KW-0472">Membrane</keyword>
<evidence type="ECO:0000256" key="7">
    <source>
        <dbReference type="ARBA" id="ARBA00022801"/>
    </source>
</evidence>
<comment type="similarity">
    <text evidence="2">Belongs to the peptidase S26 family. IMP2 subfamily.</text>
</comment>
<accession>A0A0F7SMV0</accession>
<feature type="region of interest" description="Disordered" evidence="12">
    <location>
        <begin position="165"/>
        <end position="240"/>
    </location>
</feature>
<evidence type="ECO:0000256" key="10">
    <source>
        <dbReference type="ARBA" id="ARBA00023136"/>
    </source>
</evidence>
<evidence type="ECO:0000256" key="5">
    <source>
        <dbReference type="ARBA" id="ARBA00022692"/>
    </source>
</evidence>
<sequence length="240" mass="27379">MAQARVVPRSLPRLSILKLALWIPVGIFAIDHVGEVVSVEGSSMSPTLNPDWKETRRRDWIFLNKWHVTWKKPWHRGDVVTLWSPTSDTRRLTVKRIIGIEGDTIRTNAPYPEKFVKLEKGQVWVEGDNDLESKDSRIYGPVPISLLQSRVSHVIYPPSHYTTLDPLPPFSSSSDKDSIHHSRVVPPPRLNTIHRPMMGRLPGSEGVGWGGKHGLGEGESSESEERSRRRRESREQRVEH</sequence>
<keyword evidence="6" id="KW-0999">Mitochondrion inner membrane</keyword>
<feature type="active site" evidence="11">
    <location>
        <position position="95"/>
    </location>
</feature>
<feature type="chain" id="PRO_5002521999" description="Mitochondrial inner membrane protease subunit 2" evidence="13">
    <location>
        <begin position="30"/>
        <end position="240"/>
    </location>
</feature>
<reference evidence="15" key="1">
    <citation type="submission" date="2014-08" db="EMBL/GenBank/DDBJ databases">
        <authorList>
            <person name="Sharma Rahul"/>
            <person name="Thines Marco"/>
        </authorList>
    </citation>
    <scope>NUCLEOTIDE SEQUENCE</scope>
</reference>
<dbReference type="GO" id="GO:0042720">
    <property type="term" value="C:mitochondrial inner membrane peptidase complex"/>
    <property type="evidence" value="ECO:0007669"/>
    <property type="project" value="InterPro"/>
</dbReference>
<keyword evidence="4" id="KW-0645">Protease</keyword>
<protein>
    <recommendedName>
        <fullName evidence="3">Mitochondrial inner membrane protease subunit 2</fullName>
    </recommendedName>
</protein>
<dbReference type="InterPro" id="IPR037730">
    <property type="entry name" value="IMP2"/>
</dbReference>
<dbReference type="GO" id="GO:0006627">
    <property type="term" value="P:protein processing involved in protein targeting to mitochondrion"/>
    <property type="evidence" value="ECO:0007669"/>
    <property type="project" value="InterPro"/>
</dbReference>
<evidence type="ECO:0000256" key="3">
    <source>
        <dbReference type="ARBA" id="ARBA00013650"/>
    </source>
</evidence>
<evidence type="ECO:0000313" key="15">
    <source>
        <dbReference type="EMBL" id="CDZ98392.1"/>
    </source>
</evidence>
<dbReference type="GO" id="GO:0004252">
    <property type="term" value="F:serine-type endopeptidase activity"/>
    <property type="evidence" value="ECO:0007669"/>
    <property type="project" value="InterPro"/>
</dbReference>
<dbReference type="GO" id="GO:0006465">
    <property type="term" value="P:signal peptide processing"/>
    <property type="evidence" value="ECO:0007669"/>
    <property type="project" value="InterPro"/>
</dbReference>
<dbReference type="PROSITE" id="PS00761">
    <property type="entry name" value="SPASE_I_3"/>
    <property type="match status" value="1"/>
</dbReference>
<feature type="compositionally biased region" description="Basic and acidic residues" evidence="12">
    <location>
        <begin position="223"/>
        <end position="240"/>
    </location>
</feature>
<dbReference type="PANTHER" id="PTHR46041">
    <property type="entry name" value="MITOCHONDRIAL INNER MEMBRANE PROTEASE SUBUNIT 2"/>
    <property type="match status" value="1"/>
</dbReference>
<dbReference type="CDD" id="cd06530">
    <property type="entry name" value="S26_SPase_I"/>
    <property type="match status" value="1"/>
</dbReference>
<evidence type="ECO:0000256" key="1">
    <source>
        <dbReference type="ARBA" id="ARBA00004434"/>
    </source>
</evidence>
<feature type="domain" description="Peptidase S26" evidence="14">
    <location>
        <begin position="117"/>
        <end position="154"/>
    </location>
</feature>
<evidence type="ECO:0000259" key="14">
    <source>
        <dbReference type="Pfam" id="PF10502"/>
    </source>
</evidence>
<evidence type="ECO:0000256" key="11">
    <source>
        <dbReference type="PIRSR" id="PIRSR600223-1"/>
    </source>
</evidence>
<comment type="subcellular location">
    <subcellularLocation>
        <location evidence="1">Mitochondrion inner membrane</location>
        <topology evidence="1">Single-pass membrane protein</topology>
    </subcellularLocation>
</comment>
<keyword evidence="8" id="KW-1133">Transmembrane helix</keyword>
<evidence type="ECO:0000256" key="12">
    <source>
        <dbReference type="SAM" id="MobiDB-lite"/>
    </source>
</evidence>
<evidence type="ECO:0000256" key="13">
    <source>
        <dbReference type="SAM" id="SignalP"/>
    </source>
</evidence>
<evidence type="ECO:0000256" key="8">
    <source>
        <dbReference type="ARBA" id="ARBA00022989"/>
    </source>
</evidence>
<dbReference type="SUPFAM" id="SSF51306">
    <property type="entry name" value="LexA/Signal peptidase"/>
    <property type="match status" value="1"/>
</dbReference>
<keyword evidence="7" id="KW-0378">Hydrolase</keyword>
<dbReference type="InterPro" id="IPR019758">
    <property type="entry name" value="Pept_S26A_signal_pept_1_CS"/>
</dbReference>
<dbReference type="AlphaFoldDB" id="A0A0F7SMV0"/>
<dbReference type="PRINTS" id="PR00727">
    <property type="entry name" value="LEADERPTASE"/>
</dbReference>
<dbReference type="PANTHER" id="PTHR46041:SF2">
    <property type="entry name" value="MITOCHONDRIAL INNER MEMBRANE PROTEASE SUBUNIT 2"/>
    <property type="match status" value="1"/>
</dbReference>